<dbReference type="InterPro" id="IPR027417">
    <property type="entry name" value="P-loop_NTPase"/>
</dbReference>
<dbReference type="GO" id="GO:0044208">
    <property type="term" value="P:'de novo' AMP biosynthetic process"/>
    <property type="evidence" value="ECO:0007669"/>
    <property type="project" value="UniProtKB-UniRule"/>
</dbReference>
<dbReference type="NCBIfam" id="NF002223">
    <property type="entry name" value="PRK01117.1"/>
    <property type="match status" value="1"/>
</dbReference>
<feature type="binding site" evidence="8">
    <location>
        <begin position="40"/>
        <end position="42"/>
    </location>
    <ligand>
        <name>GTP</name>
        <dbReference type="ChEBI" id="CHEBI:37565"/>
    </ligand>
</feature>
<dbReference type="Gene3D" id="3.40.440.10">
    <property type="entry name" value="Adenylosuccinate Synthetase, subunit A, domain 1"/>
    <property type="match status" value="1"/>
</dbReference>
<evidence type="ECO:0000256" key="3">
    <source>
        <dbReference type="ARBA" id="ARBA00022723"/>
    </source>
</evidence>
<dbReference type="HOGENOM" id="CLU_029848_0_0_9"/>
<feature type="binding site" evidence="8">
    <location>
        <begin position="12"/>
        <end position="18"/>
    </location>
    <ligand>
        <name>GTP</name>
        <dbReference type="ChEBI" id="CHEBI:37565"/>
    </ligand>
</feature>
<dbReference type="GO" id="GO:0004019">
    <property type="term" value="F:adenylosuccinate synthase activity"/>
    <property type="evidence" value="ECO:0007669"/>
    <property type="project" value="UniProtKB-UniRule"/>
</dbReference>
<dbReference type="PROSITE" id="PS01266">
    <property type="entry name" value="ADENYLOSUCCIN_SYN_1"/>
    <property type="match status" value="1"/>
</dbReference>
<dbReference type="AlphaFoldDB" id="G8TUX5"/>
<feature type="binding site" description="in other chain" evidence="8">
    <location>
        <position position="223"/>
    </location>
    <ligand>
        <name>IMP</name>
        <dbReference type="ChEBI" id="CHEBI:58053"/>
        <note>ligand shared between dimeric partners</note>
    </ligand>
</feature>
<reference evidence="12" key="1">
    <citation type="submission" date="2011-12" db="EMBL/GenBank/DDBJ databases">
        <title>The complete genome of chromosome of Sulfobacillus acidophilus DSM 10332.</title>
        <authorList>
            <person name="Lucas S."/>
            <person name="Han J."/>
            <person name="Lapidus A."/>
            <person name="Bruce D."/>
            <person name="Goodwin L."/>
            <person name="Pitluck S."/>
            <person name="Peters L."/>
            <person name="Kyrpides N."/>
            <person name="Mavromatis K."/>
            <person name="Ivanova N."/>
            <person name="Mikhailova N."/>
            <person name="Chertkov O."/>
            <person name="Saunders E."/>
            <person name="Detter J.C."/>
            <person name="Tapia R."/>
            <person name="Han C."/>
            <person name="Land M."/>
            <person name="Hauser L."/>
            <person name="Markowitz V."/>
            <person name="Cheng J.-F."/>
            <person name="Hugenholtz P."/>
            <person name="Woyke T."/>
            <person name="Wu D."/>
            <person name="Pukall R."/>
            <person name="Gehrich-Schroeter G."/>
            <person name="Schneider S."/>
            <person name="Klenk H.-P."/>
            <person name="Eisen J.A."/>
        </authorList>
    </citation>
    <scope>NUCLEOTIDE SEQUENCE [LARGE SCALE GENOMIC DNA]</scope>
    <source>
        <strain evidence="12">ATCC 700253 / DSM 10332 / NAL</strain>
    </source>
</reference>
<dbReference type="CDD" id="cd03108">
    <property type="entry name" value="AdSS"/>
    <property type="match status" value="1"/>
</dbReference>
<comment type="cofactor">
    <cofactor evidence="8">
        <name>Mg(2+)</name>
        <dbReference type="ChEBI" id="CHEBI:18420"/>
    </cofactor>
    <text evidence="8">Binds 1 Mg(2+) ion per subunit.</text>
</comment>
<feature type="binding site" evidence="8">
    <location>
        <position position="13"/>
    </location>
    <ligand>
        <name>Mg(2+)</name>
        <dbReference type="ChEBI" id="CHEBI:18420"/>
    </ligand>
</feature>
<dbReference type="PANTHER" id="PTHR11846">
    <property type="entry name" value="ADENYLOSUCCINATE SYNTHETASE"/>
    <property type="match status" value="1"/>
</dbReference>
<keyword evidence="3 8" id="KW-0479">Metal-binding</keyword>
<evidence type="ECO:0000256" key="4">
    <source>
        <dbReference type="ARBA" id="ARBA00022741"/>
    </source>
</evidence>
<feature type="binding site" evidence="8">
    <location>
        <begin position="298"/>
        <end position="304"/>
    </location>
    <ligand>
        <name>substrate</name>
    </ligand>
</feature>
<feature type="binding site" description="in other chain" evidence="8">
    <location>
        <position position="128"/>
    </location>
    <ligand>
        <name>IMP</name>
        <dbReference type="ChEBI" id="CHEBI:58053"/>
        <note>ligand shared between dimeric partners</note>
    </ligand>
</feature>
<keyword evidence="6 8" id="KW-0460">Magnesium</keyword>
<comment type="subunit">
    <text evidence="1 8">Homodimer.</text>
</comment>
<dbReference type="UniPathway" id="UPA00075">
    <property type="reaction ID" value="UER00335"/>
</dbReference>
<evidence type="ECO:0000313" key="11">
    <source>
        <dbReference type="EMBL" id="AEW06940.1"/>
    </source>
</evidence>
<dbReference type="PATRIC" id="fig|679936.5.peg.3624"/>
<organism evidence="11 12">
    <name type="scientific">Sulfobacillus acidophilus (strain ATCC 700253 / DSM 10332 / NAL)</name>
    <dbReference type="NCBI Taxonomy" id="679936"/>
    <lineage>
        <taxon>Bacteria</taxon>
        <taxon>Bacillati</taxon>
        <taxon>Bacillota</taxon>
        <taxon>Clostridia</taxon>
        <taxon>Eubacteriales</taxon>
        <taxon>Clostridiales Family XVII. Incertae Sedis</taxon>
        <taxon>Sulfobacillus</taxon>
    </lineage>
</organism>
<dbReference type="FunFam" id="3.90.170.10:FF:000001">
    <property type="entry name" value="Adenylosuccinate synthetase"/>
    <property type="match status" value="1"/>
</dbReference>
<gene>
    <name evidence="8" type="primary">purA</name>
    <name evidence="11" type="ordered locus">Sulac_3503</name>
</gene>
<feature type="binding site" description="in other chain" evidence="8">
    <location>
        <position position="302"/>
    </location>
    <ligand>
        <name>IMP</name>
        <dbReference type="ChEBI" id="CHEBI:58053"/>
        <note>ligand shared between dimeric partners</note>
    </ligand>
</feature>
<comment type="pathway">
    <text evidence="8 10">Purine metabolism; AMP biosynthesis via de novo pathway; AMP from IMP: step 1/2.</text>
</comment>
<name>G8TUX5_SULAD</name>
<keyword evidence="2 8" id="KW-0436">Ligase</keyword>
<evidence type="ECO:0000256" key="1">
    <source>
        <dbReference type="ARBA" id="ARBA00011738"/>
    </source>
</evidence>
<evidence type="ECO:0000313" key="12">
    <source>
        <dbReference type="Proteomes" id="UP000005439"/>
    </source>
</evidence>
<comment type="catalytic activity">
    <reaction evidence="8 10">
        <text>IMP + L-aspartate + GTP = N(6)-(1,2-dicarboxyethyl)-AMP + GDP + phosphate + 2 H(+)</text>
        <dbReference type="Rhea" id="RHEA:15753"/>
        <dbReference type="ChEBI" id="CHEBI:15378"/>
        <dbReference type="ChEBI" id="CHEBI:29991"/>
        <dbReference type="ChEBI" id="CHEBI:37565"/>
        <dbReference type="ChEBI" id="CHEBI:43474"/>
        <dbReference type="ChEBI" id="CHEBI:57567"/>
        <dbReference type="ChEBI" id="CHEBI:58053"/>
        <dbReference type="ChEBI" id="CHEBI:58189"/>
        <dbReference type="EC" id="6.3.4.4"/>
    </reaction>
</comment>
<feature type="binding site" evidence="8">
    <location>
        <position position="40"/>
    </location>
    <ligand>
        <name>Mg(2+)</name>
        <dbReference type="ChEBI" id="CHEBI:18420"/>
    </ligand>
</feature>
<feature type="binding site" evidence="8">
    <location>
        <position position="304"/>
    </location>
    <ligand>
        <name>GTP</name>
        <dbReference type="ChEBI" id="CHEBI:37565"/>
    </ligand>
</feature>
<dbReference type="SMART" id="SM00788">
    <property type="entry name" value="Adenylsucc_synt"/>
    <property type="match status" value="1"/>
</dbReference>
<feature type="active site" evidence="9">
    <location>
        <position position="139"/>
    </location>
</feature>
<dbReference type="InterPro" id="IPR042110">
    <property type="entry name" value="Adenylosuccinate_synth_dom2"/>
</dbReference>
<dbReference type="GO" id="GO:0005525">
    <property type="term" value="F:GTP binding"/>
    <property type="evidence" value="ECO:0007669"/>
    <property type="project" value="UniProtKB-UniRule"/>
</dbReference>
<dbReference type="InterPro" id="IPR001114">
    <property type="entry name" value="Adenylosuccinate_synthetase"/>
</dbReference>
<feature type="binding site" description="in other chain" evidence="8">
    <location>
        <position position="238"/>
    </location>
    <ligand>
        <name>IMP</name>
        <dbReference type="ChEBI" id="CHEBI:58053"/>
        <note>ligand shared between dimeric partners</note>
    </ligand>
</feature>
<dbReference type="Gene3D" id="3.90.170.10">
    <property type="entry name" value="Adenylosuccinate Synthetase, subunit A, domain 3"/>
    <property type="match status" value="1"/>
</dbReference>
<dbReference type="PROSITE" id="PS00513">
    <property type="entry name" value="ADENYLOSUCCIN_SYN_2"/>
    <property type="match status" value="1"/>
</dbReference>
<evidence type="ECO:0000256" key="7">
    <source>
        <dbReference type="ARBA" id="ARBA00023134"/>
    </source>
</evidence>
<feature type="binding site" evidence="8">
    <location>
        <begin position="330"/>
        <end position="332"/>
    </location>
    <ligand>
        <name>GTP</name>
        <dbReference type="ChEBI" id="CHEBI:37565"/>
    </ligand>
</feature>
<reference evidence="11 12" key="2">
    <citation type="journal article" date="2012" name="Stand. Genomic Sci.">
        <title>Complete genome sequence of the moderately thermophilic mineral-sulfide-oxidizing firmicute Sulfobacillus acidophilus type strain (NAL(T)).</title>
        <authorList>
            <person name="Anderson I."/>
            <person name="Chertkov O."/>
            <person name="Chen A."/>
            <person name="Saunders E."/>
            <person name="Lapidus A."/>
            <person name="Nolan M."/>
            <person name="Lucas S."/>
            <person name="Hammon N."/>
            <person name="Deshpande S."/>
            <person name="Cheng J.F."/>
            <person name="Han C."/>
            <person name="Tapia R."/>
            <person name="Goodwin L.A."/>
            <person name="Pitluck S."/>
            <person name="Liolios K."/>
            <person name="Pagani I."/>
            <person name="Ivanova N."/>
            <person name="Mikhailova N."/>
            <person name="Pati A."/>
            <person name="Palaniappan K."/>
            <person name="Land M."/>
            <person name="Pan C."/>
            <person name="Rohde M."/>
            <person name="Pukall R."/>
            <person name="Goker M."/>
            <person name="Detter J.C."/>
            <person name="Woyke T."/>
            <person name="Bristow J."/>
            <person name="Eisen J.A."/>
            <person name="Markowitz V."/>
            <person name="Hugenholtz P."/>
            <person name="Kyrpides N.C."/>
            <person name="Klenk H.P."/>
            <person name="Mavromatis K."/>
        </authorList>
    </citation>
    <scope>NUCLEOTIDE SEQUENCE [LARGE SCALE GENOMIC DNA]</scope>
    <source>
        <strain evidence="12">ATCC 700253 / DSM 10332 / NAL</strain>
    </source>
</reference>
<dbReference type="PANTHER" id="PTHR11846:SF0">
    <property type="entry name" value="ADENYLOSUCCINATE SYNTHETASE"/>
    <property type="match status" value="1"/>
</dbReference>
<keyword evidence="4 8" id="KW-0547">Nucleotide-binding</keyword>
<keyword evidence="5 8" id="KW-0658">Purine biosynthesis</keyword>
<feature type="binding site" evidence="8">
    <location>
        <position position="142"/>
    </location>
    <ligand>
        <name>IMP</name>
        <dbReference type="ChEBI" id="CHEBI:58053"/>
        <note>ligand shared between dimeric partners</note>
    </ligand>
</feature>
<keyword evidence="8" id="KW-0963">Cytoplasm</keyword>
<evidence type="ECO:0000256" key="2">
    <source>
        <dbReference type="ARBA" id="ARBA00022598"/>
    </source>
</evidence>
<dbReference type="NCBIfam" id="TIGR00184">
    <property type="entry name" value="purA"/>
    <property type="match status" value="1"/>
</dbReference>
<keyword evidence="7 8" id="KW-0342">GTP-binding</keyword>
<dbReference type="Proteomes" id="UP000005439">
    <property type="component" value="Chromosome"/>
</dbReference>
<feature type="active site" description="Proton donor" evidence="8">
    <location>
        <position position="41"/>
    </location>
</feature>
<dbReference type="EMBL" id="CP003179">
    <property type="protein sequence ID" value="AEW06940.1"/>
    <property type="molecule type" value="Genomic_DNA"/>
</dbReference>
<evidence type="ECO:0000256" key="9">
    <source>
        <dbReference type="PROSITE-ProRule" id="PRU10134"/>
    </source>
</evidence>
<accession>G8TUX5</accession>
<evidence type="ECO:0000256" key="6">
    <source>
        <dbReference type="ARBA" id="ARBA00022842"/>
    </source>
</evidence>
<feature type="binding site" description="in other chain" evidence="8">
    <location>
        <begin position="13"/>
        <end position="16"/>
    </location>
    <ligand>
        <name>IMP</name>
        <dbReference type="ChEBI" id="CHEBI:58053"/>
        <note>ligand shared between dimeric partners</note>
    </ligand>
</feature>
<comment type="subcellular location">
    <subcellularLocation>
        <location evidence="8">Cytoplasm</location>
    </subcellularLocation>
</comment>
<dbReference type="InterPro" id="IPR042111">
    <property type="entry name" value="Adenylosuccinate_synth_dom3"/>
</dbReference>
<dbReference type="Pfam" id="PF00709">
    <property type="entry name" value="Adenylsucc_synt"/>
    <property type="match status" value="1"/>
</dbReference>
<dbReference type="GO" id="GO:0000287">
    <property type="term" value="F:magnesium ion binding"/>
    <property type="evidence" value="ECO:0007669"/>
    <property type="project" value="UniProtKB-UniRule"/>
</dbReference>
<evidence type="ECO:0000256" key="8">
    <source>
        <dbReference type="HAMAP-Rule" id="MF_00011"/>
    </source>
</evidence>
<comment type="similarity">
    <text evidence="8 10">Belongs to the adenylosuccinate synthetase family.</text>
</comment>
<keyword evidence="12" id="KW-1185">Reference proteome</keyword>
<dbReference type="HAMAP" id="MF_00011">
    <property type="entry name" value="Adenylosucc_synth"/>
    <property type="match status" value="1"/>
</dbReference>
<dbReference type="FunFam" id="1.10.300.10:FF:000001">
    <property type="entry name" value="Adenylosuccinate synthetase"/>
    <property type="match status" value="1"/>
</dbReference>
<dbReference type="GO" id="GO:0046040">
    <property type="term" value="P:IMP metabolic process"/>
    <property type="evidence" value="ECO:0007669"/>
    <property type="project" value="TreeGrafter"/>
</dbReference>
<comment type="function">
    <text evidence="8">Plays an important role in the de novo pathway of purine nucleotide biosynthesis. Catalyzes the first committed step in the biosynthesis of AMP from IMP.</text>
</comment>
<protein>
    <recommendedName>
        <fullName evidence="8 10">Adenylosuccinate synthetase</fullName>
        <shortName evidence="8">AMPSase</shortName>
        <shortName evidence="8">AdSS</shortName>
        <ecNumber evidence="8 10">6.3.4.4</ecNumber>
    </recommendedName>
    <alternativeName>
        <fullName evidence="8">IMP--aspartate ligase</fullName>
    </alternativeName>
</protein>
<dbReference type="InterPro" id="IPR033128">
    <property type="entry name" value="Adenylosuccin_syn_Lys_AS"/>
</dbReference>
<evidence type="ECO:0000256" key="5">
    <source>
        <dbReference type="ARBA" id="ARBA00022755"/>
    </source>
</evidence>
<dbReference type="KEGG" id="sap:Sulac_3503"/>
<dbReference type="GO" id="GO:0005737">
    <property type="term" value="C:cytoplasm"/>
    <property type="evidence" value="ECO:0007669"/>
    <property type="project" value="UniProtKB-SubCell"/>
</dbReference>
<feature type="binding site" description="in other chain" evidence="8">
    <location>
        <begin position="38"/>
        <end position="41"/>
    </location>
    <ligand>
        <name>IMP</name>
        <dbReference type="ChEBI" id="CHEBI:58053"/>
        <note>ligand shared between dimeric partners</note>
    </ligand>
</feature>
<sequence>MSAIVVVGAQWGDEGKGKVIDFLSEQADMVVRHQGGSNAGHTVVVHDQEYKLHLIPSGILYPDTVCVIANGVVVDPKTLLDEMAYLRQRGVDTDRLKISAQAHVVMPYHARLDALNELRRGDQKLGTTLRGIGPAYMDKAARIGIRVGDLLHPAEFRERLERVLEEKNRLLSKAYDADPFTFEELYDTFLEYGEALRPYVTNTSIIINQAIDRGDRVLFEGAQGTMLDIDHGTYPYVTSSHPVAGGATIGAGVGPTKIHRVYGVAKAYTTRVGDGPFPTELRDALGDQIRQRGHEFGTTTGRPRRVGWLDTVVLRYAARVNGLSGLAVTRLDVLDGLPELQIASAYQYRGTLLDEFPESASVLAEATPVYETVPGWTEPIGQVRRLADLPAAARHYLDRLEALVGVPIVLVSVGRERSSTIPLEELF</sequence>
<dbReference type="SUPFAM" id="SSF52540">
    <property type="entry name" value="P-loop containing nucleoside triphosphate hydrolases"/>
    <property type="match status" value="1"/>
</dbReference>
<dbReference type="Gene3D" id="1.10.300.10">
    <property type="entry name" value="Adenylosuccinate Synthetase, subunit A, domain 2"/>
    <property type="match status" value="1"/>
</dbReference>
<dbReference type="InterPro" id="IPR018220">
    <property type="entry name" value="Adenylosuccin_syn_GTP-bd"/>
</dbReference>
<dbReference type="STRING" id="679936.Sulac_3503"/>
<proteinExistence type="inferred from homology"/>
<dbReference type="InterPro" id="IPR042109">
    <property type="entry name" value="Adenylosuccinate_synth_dom1"/>
</dbReference>
<feature type="active site" description="Proton acceptor" evidence="8">
    <location>
        <position position="13"/>
    </location>
</feature>
<evidence type="ECO:0000256" key="10">
    <source>
        <dbReference type="RuleBase" id="RU000520"/>
    </source>
</evidence>
<dbReference type="EC" id="6.3.4.4" evidence="8 10"/>
<feature type="binding site" evidence="8">
    <location>
        <begin position="412"/>
        <end position="414"/>
    </location>
    <ligand>
        <name>GTP</name>
        <dbReference type="ChEBI" id="CHEBI:37565"/>
    </ligand>
</feature>